<accession>A0ABW5CZ39</accession>
<dbReference type="GO" id="GO:0032259">
    <property type="term" value="P:methylation"/>
    <property type="evidence" value="ECO:0007669"/>
    <property type="project" value="UniProtKB-KW"/>
</dbReference>
<reference evidence="2" key="1">
    <citation type="journal article" date="2019" name="Int. J. Syst. Evol. Microbiol.">
        <title>The Global Catalogue of Microorganisms (GCM) 10K type strain sequencing project: providing services to taxonomists for standard genome sequencing and annotation.</title>
        <authorList>
            <consortium name="The Broad Institute Genomics Platform"/>
            <consortium name="The Broad Institute Genome Sequencing Center for Infectious Disease"/>
            <person name="Wu L."/>
            <person name="Ma J."/>
        </authorList>
    </citation>
    <scope>NUCLEOTIDE SEQUENCE [LARGE SCALE GENOMIC DNA]</scope>
    <source>
        <strain evidence="2">CGMCC 4.1782</strain>
    </source>
</reference>
<keyword evidence="1" id="KW-0808">Transferase</keyword>
<protein>
    <submittedName>
        <fullName evidence="1">Methyltransferase domain-containing protein</fullName>
    </submittedName>
</protein>
<dbReference type="Pfam" id="PF13489">
    <property type="entry name" value="Methyltransf_23"/>
    <property type="match status" value="1"/>
</dbReference>
<sequence length="270" mass="31557">MDYVMNCKICKAEVKKAFRAKVLHKHDVQYFTCTNCGFYQTEKPYWLPEAYSNAITSLDIGLLYRNELFKPIVASMIRSFFDSKARFIDYGGGYGVLVRMLRDIGFDFYRHDTYCDNIFAKNFDVNDLSINQRFEVLTAFEVFEHLENPMQEVEKMLVFSDNILFSTELVPTNQSINPNTWWYLAPETGQHIAFYTKASLQKMADYFSMNFYTNGSTLHLLTRKKISPLLFRLLCYHKISLLVKGITSGKSLLQTDFLNIKHKLNLENHL</sequence>
<evidence type="ECO:0000313" key="2">
    <source>
        <dbReference type="Proteomes" id="UP001597374"/>
    </source>
</evidence>
<proteinExistence type="predicted"/>
<gene>
    <name evidence="1" type="ORF">ACFSKP_15605</name>
</gene>
<name>A0ABW5CZ39_9BACT</name>
<keyword evidence="1" id="KW-0489">Methyltransferase</keyword>
<keyword evidence="2" id="KW-1185">Reference proteome</keyword>
<dbReference type="EMBL" id="JBHUIM010000002">
    <property type="protein sequence ID" value="MFD2247691.1"/>
    <property type="molecule type" value="Genomic_DNA"/>
</dbReference>
<dbReference type="GO" id="GO:0008168">
    <property type="term" value="F:methyltransferase activity"/>
    <property type="evidence" value="ECO:0007669"/>
    <property type="project" value="UniProtKB-KW"/>
</dbReference>
<evidence type="ECO:0000313" key="1">
    <source>
        <dbReference type="EMBL" id="MFD2247691.1"/>
    </source>
</evidence>
<dbReference type="RefSeq" id="WP_250430759.1">
    <property type="nucleotide sequence ID" value="NZ_JALPRR010000003.1"/>
</dbReference>
<dbReference type="Proteomes" id="UP001597374">
    <property type="component" value="Unassembled WGS sequence"/>
</dbReference>
<dbReference type="Gene3D" id="3.40.50.150">
    <property type="entry name" value="Vaccinia Virus protein VP39"/>
    <property type="match status" value="1"/>
</dbReference>
<dbReference type="SUPFAM" id="SSF53335">
    <property type="entry name" value="S-adenosyl-L-methionine-dependent methyltransferases"/>
    <property type="match status" value="1"/>
</dbReference>
<comment type="caution">
    <text evidence="1">The sequence shown here is derived from an EMBL/GenBank/DDBJ whole genome shotgun (WGS) entry which is preliminary data.</text>
</comment>
<organism evidence="1 2">
    <name type="scientific">Pontibacter ruber</name>
    <dbReference type="NCBI Taxonomy" id="1343895"/>
    <lineage>
        <taxon>Bacteria</taxon>
        <taxon>Pseudomonadati</taxon>
        <taxon>Bacteroidota</taxon>
        <taxon>Cytophagia</taxon>
        <taxon>Cytophagales</taxon>
        <taxon>Hymenobacteraceae</taxon>
        <taxon>Pontibacter</taxon>
    </lineage>
</organism>
<dbReference type="InterPro" id="IPR029063">
    <property type="entry name" value="SAM-dependent_MTases_sf"/>
</dbReference>